<name>A0ACB9CR96_CICIN</name>
<gene>
    <name evidence="1" type="ORF">L2E82_26789</name>
</gene>
<keyword evidence="2" id="KW-1185">Reference proteome</keyword>
<dbReference type="EMBL" id="CM042013">
    <property type="protein sequence ID" value="KAI3736802.1"/>
    <property type="molecule type" value="Genomic_DNA"/>
</dbReference>
<evidence type="ECO:0000313" key="1">
    <source>
        <dbReference type="EMBL" id="KAI3736802.1"/>
    </source>
</evidence>
<comment type="caution">
    <text evidence="1">The sequence shown here is derived from an EMBL/GenBank/DDBJ whole genome shotgun (WGS) entry which is preliminary data.</text>
</comment>
<organism evidence="1 2">
    <name type="scientific">Cichorium intybus</name>
    <name type="common">Chicory</name>
    <dbReference type="NCBI Taxonomy" id="13427"/>
    <lineage>
        <taxon>Eukaryota</taxon>
        <taxon>Viridiplantae</taxon>
        <taxon>Streptophyta</taxon>
        <taxon>Embryophyta</taxon>
        <taxon>Tracheophyta</taxon>
        <taxon>Spermatophyta</taxon>
        <taxon>Magnoliopsida</taxon>
        <taxon>eudicotyledons</taxon>
        <taxon>Gunneridae</taxon>
        <taxon>Pentapetalae</taxon>
        <taxon>asterids</taxon>
        <taxon>campanulids</taxon>
        <taxon>Asterales</taxon>
        <taxon>Asteraceae</taxon>
        <taxon>Cichorioideae</taxon>
        <taxon>Cichorieae</taxon>
        <taxon>Cichoriinae</taxon>
        <taxon>Cichorium</taxon>
    </lineage>
</organism>
<dbReference type="Proteomes" id="UP001055811">
    <property type="component" value="Linkage Group LG05"/>
</dbReference>
<evidence type="ECO:0000313" key="2">
    <source>
        <dbReference type="Proteomes" id="UP001055811"/>
    </source>
</evidence>
<accession>A0ACB9CR96</accession>
<reference evidence="2" key="1">
    <citation type="journal article" date="2022" name="Mol. Ecol. Resour.">
        <title>The genomes of chicory, endive, great burdock and yacon provide insights into Asteraceae palaeo-polyploidization history and plant inulin production.</title>
        <authorList>
            <person name="Fan W."/>
            <person name="Wang S."/>
            <person name="Wang H."/>
            <person name="Wang A."/>
            <person name="Jiang F."/>
            <person name="Liu H."/>
            <person name="Zhao H."/>
            <person name="Xu D."/>
            <person name="Zhang Y."/>
        </authorList>
    </citation>
    <scope>NUCLEOTIDE SEQUENCE [LARGE SCALE GENOMIC DNA]</scope>
    <source>
        <strain evidence="2">cv. Punajuju</strain>
    </source>
</reference>
<protein>
    <submittedName>
        <fullName evidence="1">Uncharacterized protein</fullName>
    </submittedName>
</protein>
<proteinExistence type="predicted"/>
<sequence length="118" mass="13415">MFTGDRAGAGDKRNTGAGALSGNWMRDDESEMVGDNHVGSLGDSLFGSQSHVKKGDIKVTIDSEFPILELMMTSFKSEFNVMILDLIAQVTLWLFLLRFSSVLHEISRDDRFWWRLKW</sequence>
<reference evidence="1 2" key="2">
    <citation type="journal article" date="2022" name="Mol. Ecol. Resour.">
        <title>The genomes of chicory, endive, great burdock and yacon provide insights into Asteraceae paleo-polyploidization history and plant inulin production.</title>
        <authorList>
            <person name="Fan W."/>
            <person name="Wang S."/>
            <person name="Wang H."/>
            <person name="Wang A."/>
            <person name="Jiang F."/>
            <person name="Liu H."/>
            <person name="Zhao H."/>
            <person name="Xu D."/>
            <person name="Zhang Y."/>
        </authorList>
    </citation>
    <scope>NUCLEOTIDE SEQUENCE [LARGE SCALE GENOMIC DNA]</scope>
    <source>
        <strain evidence="2">cv. Punajuju</strain>
        <tissue evidence="1">Leaves</tissue>
    </source>
</reference>